<organism evidence="2">
    <name type="scientific">viral metagenome</name>
    <dbReference type="NCBI Taxonomy" id="1070528"/>
    <lineage>
        <taxon>unclassified sequences</taxon>
        <taxon>metagenomes</taxon>
        <taxon>organismal metagenomes</taxon>
    </lineage>
</organism>
<evidence type="ECO:0000313" key="3">
    <source>
        <dbReference type="EMBL" id="QJA77174.1"/>
    </source>
</evidence>
<reference evidence="2" key="1">
    <citation type="submission" date="2020-03" db="EMBL/GenBank/DDBJ databases">
        <title>The deep terrestrial virosphere.</title>
        <authorList>
            <person name="Holmfeldt K."/>
            <person name="Nilsson E."/>
            <person name="Simone D."/>
            <person name="Lopez-Fernandez M."/>
            <person name="Wu X."/>
            <person name="de Brujin I."/>
            <person name="Lundin D."/>
            <person name="Andersson A."/>
            <person name="Bertilsson S."/>
            <person name="Dopson M."/>
        </authorList>
    </citation>
    <scope>NUCLEOTIDE SEQUENCE</scope>
    <source>
        <strain evidence="3">MM415A01356</strain>
        <strain evidence="2">MM415B00724</strain>
    </source>
</reference>
<name>A0A6M3J1S7_9ZZZZ</name>
<evidence type="ECO:0000313" key="2">
    <source>
        <dbReference type="EMBL" id="QJA62812.1"/>
    </source>
</evidence>
<gene>
    <name evidence="3" type="ORF">MM415A01356_0018</name>
    <name evidence="2" type="ORF">MM415B00724_0015</name>
</gene>
<dbReference type="InterPro" id="IPR057447">
    <property type="entry name" value="Bbp19-like_phage"/>
</dbReference>
<dbReference type="AlphaFoldDB" id="A0A6M3J1S7"/>
<sequence length="86" mass="10044">MPDELNEKQIENLKQIKKDYLDTFSSNHGKRVLANLDKICFTNKTTYSEQPGRIELNEGMRFVVVHIRNMMLMNIETLTKLTREGA</sequence>
<feature type="domain" description="Bbp19-like phage" evidence="1">
    <location>
        <begin position="20"/>
        <end position="80"/>
    </location>
</feature>
<accession>A0A6M3J1S7</accession>
<proteinExistence type="predicted"/>
<evidence type="ECO:0000259" key="1">
    <source>
        <dbReference type="Pfam" id="PF25181"/>
    </source>
</evidence>
<dbReference type="EMBL" id="MT142267">
    <property type="protein sequence ID" value="QJA77174.1"/>
    <property type="molecule type" value="Genomic_DNA"/>
</dbReference>
<dbReference type="EMBL" id="MT141482">
    <property type="protein sequence ID" value="QJA62812.1"/>
    <property type="molecule type" value="Genomic_DNA"/>
</dbReference>
<dbReference type="Pfam" id="PF25181">
    <property type="entry name" value="Phage_Bbp19"/>
    <property type="match status" value="1"/>
</dbReference>
<protein>
    <recommendedName>
        <fullName evidence="1">Bbp19-like phage domain-containing protein</fullName>
    </recommendedName>
</protein>